<organism evidence="2 3">
    <name type="scientific">SAR86 cluster bacterium BACL1 MAG-120920-bin57</name>
    <dbReference type="NCBI Taxonomy" id="1655571"/>
    <lineage>
        <taxon>Bacteria</taxon>
        <taxon>Pseudomonadati</taxon>
        <taxon>Pseudomonadota</taxon>
        <taxon>Gammaproteobacteria</taxon>
        <taxon>SAR86 cluster</taxon>
    </lineage>
</organism>
<comment type="caution">
    <text evidence="2">The sequence shown here is derived from an EMBL/GenBank/DDBJ whole genome shotgun (WGS) entry which is preliminary data.</text>
</comment>
<dbReference type="Proteomes" id="UP000050874">
    <property type="component" value="Unassembled WGS sequence"/>
</dbReference>
<evidence type="ECO:0000313" key="2">
    <source>
        <dbReference type="EMBL" id="KRO40752.1"/>
    </source>
</evidence>
<accession>A0A0R2PUV7</accession>
<dbReference type="EMBL" id="LIAV01000066">
    <property type="protein sequence ID" value="KRO40752.1"/>
    <property type="molecule type" value="Genomic_DNA"/>
</dbReference>
<keyword evidence="1" id="KW-0812">Transmembrane</keyword>
<evidence type="ECO:0000256" key="1">
    <source>
        <dbReference type="SAM" id="Phobius"/>
    </source>
</evidence>
<feature type="transmembrane region" description="Helical" evidence="1">
    <location>
        <begin position="39"/>
        <end position="56"/>
    </location>
</feature>
<evidence type="ECO:0000313" key="3">
    <source>
        <dbReference type="Proteomes" id="UP000050874"/>
    </source>
</evidence>
<protein>
    <submittedName>
        <fullName evidence="2">Uncharacterized protein</fullName>
    </submittedName>
</protein>
<name>A0A0R2PUV7_9GAMM</name>
<dbReference type="AlphaFoldDB" id="A0A0R2PUV7"/>
<reference evidence="3" key="1">
    <citation type="submission" date="2015-10" db="EMBL/GenBank/DDBJ databases">
        <title>Metagenome-Assembled Genomes uncover a global brackish microbiome.</title>
        <authorList>
            <person name="Hugerth L.W."/>
            <person name="Larsson J."/>
            <person name="Alneberg J."/>
            <person name="Lindh M.V."/>
            <person name="Legrand C."/>
            <person name="Pinhassi J."/>
            <person name="Andersson A."/>
        </authorList>
    </citation>
    <scope>NUCLEOTIDE SEQUENCE [LARGE SCALE GENOMIC DNA]</scope>
</reference>
<feature type="transmembrane region" description="Helical" evidence="1">
    <location>
        <begin position="97"/>
        <end position="119"/>
    </location>
</feature>
<sequence length="120" mass="13774">MVTFFLGCLYLTNSLFLAALFQHHLKILGFLFNPVNRKFLLSLELPYIVLCFLALLEQGHWFVMLLLSLHLFNSAILLFAPRNFYKATHDIKEESAPFFLNVMILTLAIAGALCIYVSFL</sequence>
<gene>
    <name evidence="2" type="ORF">ABR63_01435</name>
</gene>
<proteinExistence type="predicted"/>
<keyword evidence="1" id="KW-1133">Transmembrane helix</keyword>
<feature type="transmembrane region" description="Helical" evidence="1">
    <location>
        <begin position="62"/>
        <end position="85"/>
    </location>
</feature>
<keyword evidence="1" id="KW-0472">Membrane</keyword>